<dbReference type="Proteomes" id="UP000008711">
    <property type="component" value="Unassembled WGS sequence"/>
</dbReference>
<feature type="compositionally biased region" description="Basic residues" evidence="1">
    <location>
        <begin position="122"/>
        <end position="136"/>
    </location>
</feature>
<accession>B3PA74</accession>
<protein>
    <submittedName>
        <fullName evidence="2">Uncharacterized protein</fullName>
    </submittedName>
</protein>
<feature type="compositionally biased region" description="Polar residues" evidence="1">
    <location>
        <begin position="100"/>
        <end position="111"/>
    </location>
</feature>
<dbReference type="KEGG" id="der:6556005"/>
<keyword evidence="3" id="KW-1185">Reference proteome</keyword>
<feature type="region of interest" description="Disordered" evidence="1">
    <location>
        <begin position="63"/>
        <end position="155"/>
    </location>
</feature>
<evidence type="ECO:0000313" key="2">
    <source>
        <dbReference type="EMBL" id="EDV54239.2"/>
    </source>
</evidence>
<reference evidence="2 3" key="1">
    <citation type="journal article" date="2007" name="Nature">
        <title>Evolution of genes and genomes on the Drosophila phylogeny.</title>
        <authorList>
            <consortium name="Drosophila 12 Genomes Consortium"/>
            <person name="Clark A.G."/>
            <person name="Eisen M.B."/>
            <person name="Smith D.R."/>
            <person name="Bergman C.M."/>
            <person name="Oliver B."/>
            <person name="Markow T.A."/>
            <person name="Kaufman T.C."/>
            <person name="Kellis M."/>
            <person name="Gelbart W."/>
            <person name="Iyer V.N."/>
            <person name="Pollard D.A."/>
            <person name="Sackton T.B."/>
            <person name="Larracuente A.M."/>
            <person name="Singh N.D."/>
            <person name="Abad J.P."/>
            <person name="Abt D.N."/>
            <person name="Adryan B."/>
            <person name="Aguade M."/>
            <person name="Akashi H."/>
            <person name="Anderson W.W."/>
            <person name="Aquadro C.F."/>
            <person name="Ardell D.H."/>
            <person name="Arguello R."/>
            <person name="Artieri C.G."/>
            <person name="Barbash D.A."/>
            <person name="Barker D."/>
            <person name="Barsanti P."/>
            <person name="Batterham P."/>
            <person name="Batzoglou S."/>
            <person name="Begun D."/>
            <person name="Bhutkar A."/>
            <person name="Blanco E."/>
            <person name="Bosak S.A."/>
            <person name="Bradley R.K."/>
            <person name="Brand A.D."/>
            <person name="Brent M.R."/>
            <person name="Brooks A.N."/>
            <person name="Brown R.H."/>
            <person name="Butlin R.K."/>
            <person name="Caggese C."/>
            <person name="Calvi B.R."/>
            <person name="Bernardo de Carvalho A."/>
            <person name="Caspi A."/>
            <person name="Castrezana S."/>
            <person name="Celniker S.E."/>
            <person name="Chang J.L."/>
            <person name="Chapple C."/>
            <person name="Chatterji S."/>
            <person name="Chinwalla A."/>
            <person name="Civetta A."/>
            <person name="Clifton S.W."/>
            <person name="Comeron J.M."/>
            <person name="Costello J.C."/>
            <person name="Coyne J.A."/>
            <person name="Daub J."/>
            <person name="David R.G."/>
            <person name="Delcher A.L."/>
            <person name="Delehaunty K."/>
            <person name="Do C.B."/>
            <person name="Ebling H."/>
            <person name="Edwards K."/>
            <person name="Eickbush T."/>
            <person name="Evans J.D."/>
            <person name="Filipski A."/>
            <person name="Findeiss S."/>
            <person name="Freyhult E."/>
            <person name="Fulton L."/>
            <person name="Fulton R."/>
            <person name="Garcia A.C."/>
            <person name="Gardiner A."/>
            <person name="Garfield D.A."/>
            <person name="Garvin B.E."/>
            <person name="Gibson G."/>
            <person name="Gilbert D."/>
            <person name="Gnerre S."/>
            <person name="Godfrey J."/>
            <person name="Good R."/>
            <person name="Gotea V."/>
            <person name="Gravely B."/>
            <person name="Greenberg A.J."/>
            <person name="Griffiths-Jones S."/>
            <person name="Gross S."/>
            <person name="Guigo R."/>
            <person name="Gustafson E.A."/>
            <person name="Haerty W."/>
            <person name="Hahn M.W."/>
            <person name="Halligan D.L."/>
            <person name="Halpern A.L."/>
            <person name="Halter G.M."/>
            <person name="Han M.V."/>
            <person name="Heger A."/>
            <person name="Hillier L."/>
            <person name="Hinrichs A.S."/>
            <person name="Holmes I."/>
            <person name="Hoskins R.A."/>
            <person name="Hubisz M.J."/>
            <person name="Hultmark D."/>
            <person name="Huntley M.A."/>
            <person name="Jaffe D.B."/>
            <person name="Jagadeeshan S."/>
            <person name="Jeck W.R."/>
            <person name="Johnson J."/>
            <person name="Jones C.D."/>
            <person name="Jordan W.C."/>
            <person name="Karpen G.H."/>
            <person name="Kataoka E."/>
            <person name="Keightley P.D."/>
            <person name="Kheradpour P."/>
            <person name="Kirkness E.F."/>
            <person name="Koerich L.B."/>
            <person name="Kristiansen K."/>
            <person name="Kudrna D."/>
            <person name="Kulathinal R.J."/>
            <person name="Kumar S."/>
            <person name="Kwok R."/>
            <person name="Lander E."/>
            <person name="Langley C.H."/>
            <person name="Lapoint R."/>
            <person name="Lazzaro B.P."/>
            <person name="Lee S.J."/>
            <person name="Levesque L."/>
            <person name="Li R."/>
            <person name="Lin C.F."/>
            <person name="Lin M.F."/>
            <person name="Lindblad-Toh K."/>
            <person name="Llopart A."/>
            <person name="Long M."/>
            <person name="Low L."/>
            <person name="Lozovsky E."/>
            <person name="Lu J."/>
            <person name="Luo M."/>
            <person name="Machado C.A."/>
            <person name="Makalowski W."/>
            <person name="Marzo M."/>
            <person name="Matsuda M."/>
            <person name="Matzkin L."/>
            <person name="McAllister B."/>
            <person name="McBride C.S."/>
            <person name="McKernan B."/>
            <person name="McKernan K."/>
            <person name="Mendez-Lago M."/>
            <person name="Minx P."/>
            <person name="Mollenhauer M.U."/>
            <person name="Montooth K."/>
            <person name="Mount S.M."/>
            <person name="Mu X."/>
            <person name="Myers E."/>
            <person name="Negre B."/>
            <person name="Newfeld S."/>
            <person name="Nielsen R."/>
            <person name="Noor M.A."/>
            <person name="O'Grady P."/>
            <person name="Pachter L."/>
            <person name="Papaceit M."/>
            <person name="Parisi M.J."/>
            <person name="Parisi M."/>
            <person name="Parts L."/>
            <person name="Pedersen J.S."/>
            <person name="Pesole G."/>
            <person name="Phillippy A.M."/>
            <person name="Ponting C.P."/>
            <person name="Pop M."/>
            <person name="Porcelli D."/>
            <person name="Powell J.R."/>
            <person name="Prohaska S."/>
            <person name="Pruitt K."/>
            <person name="Puig M."/>
            <person name="Quesneville H."/>
            <person name="Ram K.R."/>
            <person name="Rand D."/>
            <person name="Rasmussen M.D."/>
            <person name="Reed L.K."/>
            <person name="Reenan R."/>
            <person name="Reily A."/>
            <person name="Remington K.A."/>
            <person name="Rieger T.T."/>
            <person name="Ritchie M.G."/>
            <person name="Robin C."/>
            <person name="Rogers Y.H."/>
            <person name="Rohde C."/>
            <person name="Rozas J."/>
            <person name="Rubenfield M.J."/>
            <person name="Ruiz A."/>
            <person name="Russo S."/>
            <person name="Salzberg S.L."/>
            <person name="Sanchez-Gracia A."/>
            <person name="Saranga D.J."/>
            <person name="Sato H."/>
            <person name="Schaeffer S.W."/>
            <person name="Schatz M.C."/>
            <person name="Schlenke T."/>
            <person name="Schwartz R."/>
            <person name="Segarra C."/>
            <person name="Singh R.S."/>
            <person name="Sirot L."/>
            <person name="Sirota M."/>
            <person name="Sisneros N.B."/>
            <person name="Smith C.D."/>
            <person name="Smith T.F."/>
            <person name="Spieth J."/>
            <person name="Stage D.E."/>
            <person name="Stark A."/>
            <person name="Stephan W."/>
            <person name="Strausberg R.L."/>
            <person name="Strempel S."/>
            <person name="Sturgill D."/>
            <person name="Sutton G."/>
            <person name="Sutton G.G."/>
            <person name="Tao W."/>
            <person name="Teichmann S."/>
            <person name="Tobari Y.N."/>
            <person name="Tomimura Y."/>
            <person name="Tsolas J.M."/>
            <person name="Valente V.L."/>
            <person name="Venter E."/>
            <person name="Venter J.C."/>
            <person name="Vicario S."/>
            <person name="Vieira F.G."/>
            <person name="Vilella A.J."/>
            <person name="Villasante A."/>
            <person name="Walenz B."/>
            <person name="Wang J."/>
            <person name="Wasserman M."/>
            <person name="Watts T."/>
            <person name="Wilson D."/>
            <person name="Wilson R.K."/>
            <person name="Wing R.A."/>
            <person name="Wolfner M.F."/>
            <person name="Wong A."/>
            <person name="Wong G.K."/>
            <person name="Wu C.I."/>
            <person name="Wu G."/>
            <person name="Yamamoto D."/>
            <person name="Yang H.P."/>
            <person name="Yang S.P."/>
            <person name="Yorke J.A."/>
            <person name="Yoshida K."/>
            <person name="Zdobnov E."/>
            <person name="Zhang P."/>
            <person name="Zhang Y."/>
            <person name="Zimin A.V."/>
            <person name="Baldwin J."/>
            <person name="Abdouelleil A."/>
            <person name="Abdulkadir J."/>
            <person name="Abebe A."/>
            <person name="Abera B."/>
            <person name="Abreu J."/>
            <person name="Acer S.C."/>
            <person name="Aftuck L."/>
            <person name="Alexander A."/>
            <person name="An P."/>
            <person name="Anderson E."/>
            <person name="Anderson S."/>
            <person name="Arachi H."/>
            <person name="Azer M."/>
            <person name="Bachantsang P."/>
            <person name="Barry A."/>
            <person name="Bayul T."/>
            <person name="Berlin A."/>
            <person name="Bessette D."/>
            <person name="Bloom T."/>
            <person name="Blye J."/>
            <person name="Boguslavskiy L."/>
            <person name="Bonnet C."/>
            <person name="Boukhgalter B."/>
            <person name="Bourzgui I."/>
            <person name="Brown A."/>
            <person name="Cahill P."/>
            <person name="Channer S."/>
            <person name="Cheshatsang Y."/>
            <person name="Chuda L."/>
            <person name="Citroen M."/>
            <person name="Collymore A."/>
            <person name="Cooke P."/>
            <person name="Costello M."/>
            <person name="D'Aco K."/>
            <person name="Daza R."/>
            <person name="De Haan G."/>
            <person name="DeGray S."/>
            <person name="DeMaso C."/>
            <person name="Dhargay N."/>
            <person name="Dooley K."/>
            <person name="Dooley E."/>
            <person name="Doricent M."/>
            <person name="Dorje P."/>
            <person name="Dorjee K."/>
            <person name="Dupes A."/>
            <person name="Elong R."/>
            <person name="Falk J."/>
            <person name="Farina A."/>
            <person name="Faro S."/>
            <person name="Ferguson D."/>
            <person name="Fisher S."/>
            <person name="Foley C.D."/>
            <person name="Franke A."/>
            <person name="Friedrich D."/>
            <person name="Gadbois L."/>
            <person name="Gearin G."/>
            <person name="Gearin C.R."/>
            <person name="Giannoukos G."/>
            <person name="Goode T."/>
            <person name="Graham J."/>
            <person name="Grandbois E."/>
            <person name="Grewal S."/>
            <person name="Gyaltsen K."/>
            <person name="Hafez N."/>
            <person name="Hagos B."/>
            <person name="Hall J."/>
            <person name="Henson C."/>
            <person name="Hollinger A."/>
            <person name="Honan T."/>
            <person name="Huard M.D."/>
            <person name="Hughes L."/>
            <person name="Hurhula B."/>
            <person name="Husby M.E."/>
            <person name="Kamat A."/>
            <person name="Kanga B."/>
            <person name="Kashin S."/>
            <person name="Khazanovich D."/>
            <person name="Kisner P."/>
            <person name="Lance K."/>
            <person name="Lara M."/>
            <person name="Lee W."/>
            <person name="Lennon N."/>
            <person name="Letendre F."/>
            <person name="LeVine R."/>
            <person name="Lipovsky A."/>
            <person name="Liu X."/>
            <person name="Liu J."/>
            <person name="Liu S."/>
            <person name="Lokyitsang T."/>
            <person name="Lokyitsang Y."/>
            <person name="Lubonja R."/>
            <person name="Lui A."/>
            <person name="MacDonald P."/>
            <person name="Magnisalis V."/>
            <person name="Maru K."/>
            <person name="Matthews C."/>
            <person name="McCusker W."/>
            <person name="McDonough S."/>
            <person name="Mehta T."/>
            <person name="Meldrim J."/>
            <person name="Meneus L."/>
            <person name="Mihai O."/>
            <person name="Mihalev A."/>
            <person name="Mihova T."/>
            <person name="Mittelman R."/>
            <person name="Mlenga V."/>
            <person name="Montmayeur A."/>
            <person name="Mulrain L."/>
            <person name="Navidi A."/>
            <person name="Naylor J."/>
            <person name="Negash T."/>
            <person name="Nguyen T."/>
            <person name="Nguyen N."/>
            <person name="Nicol R."/>
            <person name="Norbu C."/>
            <person name="Norbu N."/>
            <person name="Novod N."/>
            <person name="O'Neill B."/>
            <person name="Osman S."/>
            <person name="Markiewicz E."/>
            <person name="Oyono O.L."/>
            <person name="Patti C."/>
            <person name="Phunkhang P."/>
            <person name="Pierre F."/>
            <person name="Priest M."/>
            <person name="Raghuraman S."/>
            <person name="Rege F."/>
            <person name="Reyes R."/>
            <person name="Rise C."/>
            <person name="Rogov P."/>
            <person name="Ross K."/>
            <person name="Ryan E."/>
            <person name="Settipalli S."/>
            <person name="Shea T."/>
            <person name="Sherpa N."/>
            <person name="Shi L."/>
            <person name="Shih D."/>
            <person name="Sparrow T."/>
            <person name="Spaulding J."/>
            <person name="Stalker J."/>
            <person name="Stange-Thomann N."/>
            <person name="Stavropoulos S."/>
            <person name="Stone C."/>
            <person name="Strader C."/>
            <person name="Tesfaye S."/>
            <person name="Thomson T."/>
            <person name="Thoulutsang Y."/>
            <person name="Thoulutsang D."/>
            <person name="Topham K."/>
            <person name="Topping I."/>
            <person name="Tsamla T."/>
            <person name="Vassiliev H."/>
            <person name="Vo A."/>
            <person name="Wangchuk T."/>
            <person name="Wangdi T."/>
            <person name="Weiand M."/>
            <person name="Wilkinson J."/>
            <person name="Wilson A."/>
            <person name="Yadav S."/>
            <person name="Young G."/>
            <person name="Yu Q."/>
            <person name="Zembek L."/>
            <person name="Zhong D."/>
            <person name="Zimmer A."/>
            <person name="Zwirko Z."/>
            <person name="Jaffe D.B."/>
            <person name="Alvarez P."/>
            <person name="Brockman W."/>
            <person name="Butler J."/>
            <person name="Chin C."/>
            <person name="Gnerre S."/>
            <person name="Grabherr M."/>
            <person name="Kleber M."/>
            <person name="Mauceli E."/>
            <person name="MacCallum I."/>
        </authorList>
    </citation>
    <scope>NUCLEOTIDE SEQUENCE [LARGE SCALE GENOMIC DNA]</scope>
    <source>
        <strain evidence="2 3">TSC#14021-0224.01</strain>
    </source>
</reference>
<dbReference type="EMBL" id="CH954265">
    <property type="protein sequence ID" value="EDV54239.2"/>
    <property type="molecule type" value="Genomic_DNA"/>
</dbReference>
<feature type="compositionally biased region" description="Basic and acidic residues" evidence="1">
    <location>
        <begin position="75"/>
        <end position="87"/>
    </location>
</feature>
<feature type="non-terminal residue" evidence="2">
    <location>
        <position position="295"/>
    </location>
</feature>
<dbReference type="AlphaFoldDB" id="B3PA74"/>
<organism evidence="2 3">
    <name type="scientific">Drosophila erecta</name>
    <name type="common">Fruit fly</name>
    <dbReference type="NCBI Taxonomy" id="7220"/>
    <lineage>
        <taxon>Eukaryota</taxon>
        <taxon>Metazoa</taxon>
        <taxon>Ecdysozoa</taxon>
        <taxon>Arthropoda</taxon>
        <taxon>Hexapoda</taxon>
        <taxon>Insecta</taxon>
        <taxon>Pterygota</taxon>
        <taxon>Neoptera</taxon>
        <taxon>Endopterygota</taxon>
        <taxon>Diptera</taxon>
        <taxon>Brachycera</taxon>
        <taxon>Muscomorpha</taxon>
        <taxon>Ephydroidea</taxon>
        <taxon>Drosophilidae</taxon>
        <taxon>Drosophila</taxon>
        <taxon>Sophophora</taxon>
    </lineage>
</organism>
<proteinExistence type="predicted"/>
<sequence length="295" mass="32552">MSSQPNLTPPGNSAPKKTVRKIPEESSISTVHPVATSTPTYMTRNRQRLLSLQMDSNAFISKNSSLVDPIPPTFEHIRGRKDIHDPSTPKTPIFPRTRSRNLPNTPVRVTSNKNTPKPKTPAQKKKTPAKTPKKTQKTTQNIAALNSPPAVESHIDSTEMSLKILPKNSSEKSIILPESQMVSPSKPSKELSIEEPVKLPTISSKMSLMISSMKSALKRKMSREVNSPEEVSNRENSAAEDSSESPLKKARLNIFQVNLGSPFSMIRCKKLKSIAVDENQESYEAPPVNLGQINT</sequence>
<name>B3PA74_DROER</name>
<evidence type="ECO:0000313" key="3">
    <source>
        <dbReference type="Proteomes" id="UP000008711"/>
    </source>
</evidence>
<feature type="compositionally biased region" description="Polar residues" evidence="1">
    <location>
        <begin position="1"/>
        <end position="11"/>
    </location>
</feature>
<evidence type="ECO:0000256" key="1">
    <source>
        <dbReference type="SAM" id="MobiDB-lite"/>
    </source>
</evidence>
<feature type="compositionally biased region" description="Polar residues" evidence="1">
    <location>
        <begin position="26"/>
        <end position="42"/>
    </location>
</feature>
<reference evidence="2 3" key="2">
    <citation type="journal article" date="2008" name="Bioinformatics">
        <title>Assembly reconciliation.</title>
        <authorList>
            <person name="Zimin A.V."/>
            <person name="Smith D.R."/>
            <person name="Sutton G."/>
            <person name="Yorke J.A."/>
        </authorList>
    </citation>
    <scope>NUCLEOTIDE SEQUENCE [LARGE SCALE GENOMIC DNA]</scope>
    <source>
        <strain evidence="2 3">TSC#14021-0224.01</strain>
    </source>
</reference>
<dbReference type="OrthoDB" id="7873158at2759"/>
<feature type="region of interest" description="Disordered" evidence="1">
    <location>
        <begin position="219"/>
        <end position="247"/>
    </location>
</feature>
<feature type="compositionally biased region" description="Low complexity" evidence="1">
    <location>
        <begin position="112"/>
        <end position="121"/>
    </location>
</feature>
<feature type="region of interest" description="Disordered" evidence="1">
    <location>
        <begin position="1"/>
        <end position="42"/>
    </location>
</feature>
<dbReference type="HOGENOM" id="CLU_944203_0_0_1"/>
<gene>
    <name evidence="2" type="primary">Dere\GG23046</name>
    <name evidence="2" type="synonym">dere_GLEANR_7724</name>
    <name evidence="2" type="synonym">GG23046</name>
    <name evidence="2" type="ORF">Dere_GG23046</name>
</gene>